<evidence type="ECO:0000256" key="8">
    <source>
        <dbReference type="ARBA" id="ARBA00022475"/>
    </source>
</evidence>
<evidence type="ECO:0000256" key="19">
    <source>
        <dbReference type="SAM" id="Phobius"/>
    </source>
</evidence>
<comment type="caution">
    <text evidence="20">The sequence shown here is derived from an EMBL/GenBank/DDBJ whole genome shotgun (WGS) entry which is preliminary data.</text>
</comment>
<feature type="non-terminal residue" evidence="20">
    <location>
        <position position="1"/>
    </location>
</feature>
<evidence type="ECO:0000256" key="17">
    <source>
        <dbReference type="ARBA" id="ARBA00023264"/>
    </source>
</evidence>
<evidence type="ECO:0000256" key="7">
    <source>
        <dbReference type="ARBA" id="ARBA00019373"/>
    </source>
</evidence>
<evidence type="ECO:0000256" key="3">
    <source>
        <dbReference type="ARBA" id="ARBA00005119"/>
    </source>
</evidence>
<dbReference type="PANTHER" id="PTHR46382">
    <property type="entry name" value="PHOSPHATIDATE CYTIDYLYLTRANSFERASE"/>
    <property type="match status" value="1"/>
</dbReference>
<evidence type="ECO:0000256" key="12">
    <source>
        <dbReference type="ARBA" id="ARBA00022695"/>
    </source>
</evidence>
<organism evidence="20 21">
    <name type="scientific">Aciditerrimonas ferrireducens</name>
    <dbReference type="NCBI Taxonomy" id="667306"/>
    <lineage>
        <taxon>Bacteria</taxon>
        <taxon>Bacillati</taxon>
        <taxon>Actinomycetota</taxon>
        <taxon>Acidimicrobiia</taxon>
        <taxon>Acidimicrobiales</taxon>
        <taxon>Acidimicrobiaceae</taxon>
        <taxon>Aciditerrimonas</taxon>
    </lineage>
</organism>
<dbReference type="EMBL" id="JBHLYQ010000108">
    <property type="protein sequence ID" value="MFC0082490.1"/>
    <property type="molecule type" value="Genomic_DNA"/>
</dbReference>
<evidence type="ECO:0000256" key="10">
    <source>
        <dbReference type="ARBA" id="ARBA00022679"/>
    </source>
</evidence>
<keyword evidence="13 19" id="KW-1133">Transmembrane helix</keyword>
<dbReference type="RefSeq" id="WP_377790087.1">
    <property type="nucleotide sequence ID" value="NZ_JBHLYQ010000108.1"/>
</dbReference>
<evidence type="ECO:0000256" key="16">
    <source>
        <dbReference type="ARBA" id="ARBA00023209"/>
    </source>
</evidence>
<dbReference type="PROSITE" id="PS01315">
    <property type="entry name" value="CDS"/>
    <property type="match status" value="1"/>
</dbReference>
<keyword evidence="16" id="KW-0594">Phospholipid biosynthesis</keyword>
<evidence type="ECO:0000256" key="11">
    <source>
        <dbReference type="ARBA" id="ARBA00022692"/>
    </source>
</evidence>
<dbReference type="InterPro" id="IPR000374">
    <property type="entry name" value="PC_trans"/>
</dbReference>
<evidence type="ECO:0000256" key="9">
    <source>
        <dbReference type="ARBA" id="ARBA00022516"/>
    </source>
</evidence>
<keyword evidence="12 18" id="KW-0548">Nucleotidyltransferase</keyword>
<sequence>SASAGAGSGRGRTGRNLPVAIASGVVFGLVALGCLVAGPLATCLLAVVVLTLAAAEAYGALQRAGYRPATLLGLAATAGIVLAGYLAGVAALPLVLAATVVLSFLWYLFGAGRGSAVVGVATTLLPVAWIGLLGSFAGLLLAPSIFPDRHGVAFFLGVLVAVVGADVGGLAVGSTLGRHRLAPEVSPGKSWEGVLGGAVLAVVLSALVTSHVHPWTVGSATALGGVAAVLAPLGDLCESLIKRDLGLKDMGGLLPGHGGLLDRFDGALFVLPAAYYLVRVLHVG</sequence>
<dbReference type="Pfam" id="PF01148">
    <property type="entry name" value="CTP_transf_1"/>
    <property type="match status" value="1"/>
</dbReference>
<evidence type="ECO:0000256" key="6">
    <source>
        <dbReference type="ARBA" id="ARBA00012487"/>
    </source>
</evidence>
<protein>
    <recommendedName>
        <fullName evidence="7 18">Phosphatidate cytidylyltransferase</fullName>
        <ecNumber evidence="6 18">2.7.7.41</ecNumber>
    </recommendedName>
</protein>
<comment type="pathway">
    <text evidence="4">Lipid metabolism.</text>
</comment>
<reference evidence="20 21" key="1">
    <citation type="submission" date="2024-09" db="EMBL/GenBank/DDBJ databases">
        <authorList>
            <person name="Sun Q."/>
            <person name="Mori K."/>
        </authorList>
    </citation>
    <scope>NUCLEOTIDE SEQUENCE [LARGE SCALE GENOMIC DNA]</scope>
    <source>
        <strain evidence="20 21">JCM 15389</strain>
    </source>
</reference>
<keyword evidence="9" id="KW-0444">Lipid biosynthesis</keyword>
<dbReference type="Proteomes" id="UP001589788">
    <property type="component" value="Unassembled WGS sequence"/>
</dbReference>
<accession>A0ABV6C471</accession>
<evidence type="ECO:0000313" key="21">
    <source>
        <dbReference type="Proteomes" id="UP001589788"/>
    </source>
</evidence>
<feature type="transmembrane region" description="Helical" evidence="19">
    <location>
        <begin position="20"/>
        <end position="53"/>
    </location>
</feature>
<comment type="catalytic activity">
    <reaction evidence="1 18">
        <text>a 1,2-diacyl-sn-glycero-3-phosphate + CTP + H(+) = a CDP-1,2-diacyl-sn-glycerol + diphosphate</text>
        <dbReference type="Rhea" id="RHEA:16229"/>
        <dbReference type="ChEBI" id="CHEBI:15378"/>
        <dbReference type="ChEBI" id="CHEBI:33019"/>
        <dbReference type="ChEBI" id="CHEBI:37563"/>
        <dbReference type="ChEBI" id="CHEBI:58332"/>
        <dbReference type="ChEBI" id="CHEBI:58608"/>
        <dbReference type="EC" id="2.7.7.41"/>
    </reaction>
</comment>
<gene>
    <name evidence="20" type="ORF">ACFFRE_10150</name>
</gene>
<feature type="transmembrane region" description="Helical" evidence="19">
    <location>
        <begin position="152"/>
        <end position="172"/>
    </location>
</feature>
<evidence type="ECO:0000256" key="13">
    <source>
        <dbReference type="ARBA" id="ARBA00022989"/>
    </source>
</evidence>
<evidence type="ECO:0000256" key="2">
    <source>
        <dbReference type="ARBA" id="ARBA00004651"/>
    </source>
</evidence>
<feature type="transmembrane region" description="Helical" evidence="19">
    <location>
        <begin position="91"/>
        <end position="109"/>
    </location>
</feature>
<dbReference type="PANTHER" id="PTHR46382:SF1">
    <property type="entry name" value="PHOSPHATIDATE CYTIDYLYLTRANSFERASE"/>
    <property type="match status" value="1"/>
</dbReference>
<comment type="similarity">
    <text evidence="5 18">Belongs to the CDS family.</text>
</comment>
<comment type="subcellular location">
    <subcellularLocation>
        <location evidence="2">Cell membrane</location>
        <topology evidence="2">Multi-pass membrane protein</topology>
    </subcellularLocation>
</comment>
<feature type="transmembrane region" description="Helical" evidence="19">
    <location>
        <begin position="116"/>
        <end position="146"/>
    </location>
</feature>
<evidence type="ECO:0000256" key="14">
    <source>
        <dbReference type="ARBA" id="ARBA00023098"/>
    </source>
</evidence>
<feature type="transmembrane region" description="Helical" evidence="19">
    <location>
        <begin position="215"/>
        <end position="233"/>
    </location>
</feature>
<keyword evidence="11 18" id="KW-0812">Transmembrane</keyword>
<feature type="transmembrane region" description="Helical" evidence="19">
    <location>
        <begin position="193"/>
        <end position="209"/>
    </location>
</feature>
<feature type="transmembrane region" description="Helical" evidence="19">
    <location>
        <begin position="65"/>
        <end position="85"/>
    </location>
</feature>
<keyword evidence="17" id="KW-1208">Phospholipid metabolism</keyword>
<dbReference type="EC" id="2.7.7.41" evidence="6 18"/>
<name>A0ABV6C471_9ACTN</name>
<comment type="pathway">
    <text evidence="3 18">Phospholipid metabolism; CDP-diacylglycerol biosynthesis; CDP-diacylglycerol from sn-glycerol 3-phosphate: step 3/3.</text>
</comment>
<evidence type="ECO:0000256" key="15">
    <source>
        <dbReference type="ARBA" id="ARBA00023136"/>
    </source>
</evidence>
<keyword evidence="15 19" id="KW-0472">Membrane</keyword>
<keyword evidence="8" id="KW-1003">Cell membrane</keyword>
<evidence type="ECO:0000256" key="18">
    <source>
        <dbReference type="RuleBase" id="RU003938"/>
    </source>
</evidence>
<evidence type="ECO:0000256" key="1">
    <source>
        <dbReference type="ARBA" id="ARBA00001698"/>
    </source>
</evidence>
<dbReference type="GO" id="GO:0004605">
    <property type="term" value="F:phosphatidate cytidylyltransferase activity"/>
    <property type="evidence" value="ECO:0007669"/>
    <property type="project" value="UniProtKB-EC"/>
</dbReference>
<keyword evidence="14" id="KW-0443">Lipid metabolism</keyword>
<proteinExistence type="inferred from homology"/>
<evidence type="ECO:0000256" key="4">
    <source>
        <dbReference type="ARBA" id="ARBA00005189"/>
    </source>
</evidence>
<keyword evidence="10 18" id="KW-0808">Transferase</keyword>
<evidence type="ECO:0000313" key="20">
    <source>
        <dbReference type="EMBL" id="MFC0082490.1"/>
    </source>
</evidence>
<keyword evidence="21" id="KW-1185">Reference proteome</keyword>
<evidence type="ECO:0000256" key="5">
    <source>
        <dbReference type="ARBA" id="ARBA00010185"/>
    </source>
</evidence>